<keyword evidence="2" id="KW-1133">Transmembrane helix</keyword>
<dbReference type="Proteomes" id="UP001595476">
    <property type="component" value="Unassembled WGS sequence"/>
</dbReference>
<keyword evidence="4" id="KW-1185">Reference proteome</keyword>
<protein>
    <submittedName>
        <fullName evidence="3">Uncharacterized protein</fullName>
    </submittedName>
</protein>
<organism evidence="3 4">
    <name type="scientific">Litoribrevibacter euphylliae</name>
    <dbReference type="NCBI Taxonomy" id="1834034"/>
    <lineage>
        <taxon>Bacteria</taxon>
        <taxon>Pseudomonadati</taxon>
        <taxon>Pseudomonadota</taxon>
        <taxon>Gammaproteobacteria</taxon>
        <taxon>Oceanospirillales</taxon>
        <taxon>Oceanospirillaceae</taxon>
        <taxon>Litoribrevibacter</taxon>
    </lineage>
</organism>
<feature type="region of interest" description="Disordered" evidence="1">
    <location>
        <begin position="385"/>
        <end position="428"/>
    </location>
</feature>
<evidence type="ECO:0000256" key="1">
    <source>
        <dbReference type="SAM" id="MobiDB-lite"/>
    </source>
</evidence>
<evidence type="ECO:0000313" key="4">
    <source>
        <dbReference type="Proteomes" id="UP001595476"/>
    </source>
</evidence>
<keyword evidence="2" id="KW-0472">Membrane</keyword>
<proteinExistence type="predicted"/>
<sequence length="487" mass="54732">MIGIVFLISLLLFFTAVLCQWALSSRSKGESWLFNWFPPYSVFYAAQHRKAHKLPFLTLIFSLLATFIAGGAWFVFHASTSSISQSSVEAPKWKVNKKGNIVYISKADELVSSEEWVIEHKDLALPFTEEVKVLEHPSVKRIYQDTSSKEFVVSELPTNSVSFSKQGMLLDISLEFEDESITLVADTSGSMQQQYSVTSVDVEQALKVVSPRLPQHVSFKVGPIRAISEKQSIAGIQILQKQKLLKELTVTLDIRNNETVLNHRSMMVLRNYISDYRDRNRETKHVSQIQLDSFFAQASNYHQKPVTVVKLDKTEQKGLFLTLDKKVLNIRQPLGSGMIDVQIPLNLIQTLKFSNFEIEVQPAKPAEIPRTALPEENGTVADVAKNESQLGQTTAAQVSPNKMEPTSQADLTQKTEQEKPTSKPSDDPYLKLVNKDIVLTKKDGQKRVGKLVKVIPKKSLTIQLLNGGLEIQIPQSEVEIIELAKKK</sequence>
<feature type="compositionally biased region" description="Polar residues" evidence="1">
    <location>
        <begin position="386"/>
        <end position="412"/>
    </location>
</feature>
<name>A0ABV7HD60_9GAMM</name>
<keyword evidence="2" id="KW-0812">Transmembrane</keyword>
<evidence type="ECO:0000256" key="2">
    <source>
        <dbReference type="SAM" id="Phobius"/>
    </source>
</evidence>
<evidence type="ECO:0000313" key="3">
    <source>
        <dbReference type="EMBL" id="MFC3151834.1"/>
    </source>
</evidence>
<reference evidence="4" key="1">
    <citation type="journal article" date="2019" name="Int. J. Syst. Evol. Microbiol.">
        <title>The Global Catalogue of Microorganisms (GCM) 10K type strain sequencing project: providing services to taxonomists for standard genome sequencing and annotation.</title>
        <authorList>
            <consortium name="The Broad Institute Genomics Platform"/>
            <consortium name="The Broad Institute Genome Sequencing Center for Infectious Disease"/>
            <person name="Wu L."/>
            <person name="Ma J."/>
        </authorList>
    </citation>
    <scope>NUCLEOTIDE SEQUENCE [LARGE SCALE GENOMIC DNA]</scope>
    <source>
        <strain evidence="4">KCTC 52438</strain>
    </source>
</reference>
<feature type="transmembrane region" description="Helical" evidence="2">
    <location>
        <begin position="54"/>
        <end position="76"/>
    </location>
</feature>
<gene>
    <name evidence="3" type="ORF">ACFOEK_12410</name>
</gene>
<accession>A0ABV7HD60</accession>
<dbReference type="EMBL" id="JBHRSZ010000004">
    <property type="protein sequence ID" value="MFC3151834.1"/>
    <property type="molecule type" value="Genomic_DNA"/>
</dbReference>
<dbReference type="RefSeq" id="WP_386721334.1">
    <property type="nucleotide sequence ID" value="NZ_JBHRSZ010000004.1"/>
</dbReference>
<feature type="compositionally biased region" description="Basic and acidic residues" evidence="1">
    <location>
        <begin position="413"/>
        <end position="428"/>
    </location>
</feature>
<comment type="caution">
    <text evidence="3">The sequence shown here is derived from an EMBL/GenBank/DDBJ whole genome shotgun (WGS) entry which is preliminary data.</text>
</comment>